<name>A0A1H1BP93_9BURK</name>
<evidence type="ECO:0000256" key="1">
    <source>
        <dbReference type="ARBA" id="ARBA00022448"/>
    </source>
</evidence>
<evidence type="ECO:0000256" key="6">
    <source>
        <dbReference type="ARBA" id="ARBA00023136"/>
    </source>
</evidence>
<dbReference type="InterPro" id="IPR003810">
    <property type="entry name" value="Mntp/YtaF"/>
</dbReference>
<feature type="transmembrane region" description="Helical" evidence="8">
    <location>
        <begin position="61"/>
        <end position="82"/>
    </location>
</feature>
<protein>
    <recommendedName>
        <fullName evidence="8">Putative manganese efflux pump MntP</fullName>
    </recommendedName>
</protein>
<dbReference type="EMBL" id="FNKP01000001">
    <property type="protein sequence ID" value="SDQ53774.1"/>
    <property type="molecule type" value="Genomic_DNA"/>
</dbReference>
<dbReference type="GO" id="GO:0005384">
    <property type="term" value="F:manganese ion transmembrane transporter activity"/>
    <property type="evidence" value="ECO:0007669"/>
    <property type="project" value="UniProtKB-UniRule"/>
</dbReference>
<proteinExistence type="inferred from homology"/>
<dbReference type="OrthoDB" id="9811590at2"/>
<evidence type="ECO:0000256" key="9">
    <source>
        <dbReference type="SAM" id="SignalP"/>
    </source>
</evidence>
<dbReference type="NCBIfam" id="NF008546">
    <property type="entry name" value="PRK11469.1"/>
    <property type="match status" value="1"/>
</dbReference>
<dbReference type="PANTHER" id="PTHR35529:SF1">
    <property type="entry name" value="MANGANESE EFFLUX PUMP MNTP-RELATED"/>
    <property type="match status" value="1"/>
</dbReference>
<accession>A0A1H1BP93</accession>
<evidence type="ECO:0000256" key="4">
    <source>
        <dbReference type="ARBA" id="ARBA00022989"/>
    </source>
</evidence>
<evidence type="ECO:0000313" key="11">
    <source>
        <dbReference type="Proteomes" id="UP000183487"/>
    </source>
</evidence>
<evidence type="ECO:0000256" key="2">
    <source>
        <dbReference type="ARBA" id="ARBA00022475"/>
    </source>
</evidence>
<keyword evidence="9" id="KW-0732">Signal</keyword>
<keyword evidence="3 8" id="KW-0812">Transmembrane</keyword>
<reference evidence="11" key="1">
    <citation type="submission" date="2016-10" db="EMBL/GenBank/DDBJ databases">
        <authorList>
            <person name="Varghese N."/>
        </authorList>
    </citation>
    <scope>NUCLEOTIDE SEQUENCE [LARGE SCALE GENOMIC DNA]</scope>
    <source>
        <strain evidence="11">GAS106B</strain>
    </source>
</reference>
<evidence type="ECO:0000256" key="5">
    <source>
        <dbReference type="ARBA" id="ARBA00023065"/>
    </source>
</evidence>
<dbReference type="PANTHER" id="PTHR35529">
    <property type="entry name" value="MANGANESE EFFLUX PUMP MNTP-RELATED"/>
    <property type="match status" value="1"/>
</dbReference>
<evidence type="ECO:0000256" key="7">
    <source>
        <dbReference type="ARBA" id="ARBA00023211"/>
    </source>
</evidence>
<dbReference type="InterPro" id="IPR022929">
    <property type="entry name" value="Put_MntP"/>
</dbReference>
<gene>
    <name evidence="8" type="primary">mntP</name>
    <name evidence="10" type="ORF">SAMN05443245_1749</name>
</gene>
<dbReference type="RefSeq" id="WP_074763921.1">
    <property type="nucleotide sequence ID" value="NZ_FNKP01000001.1"/>
</dbReference>
<sequence>MNPVATLFLAFAMSTDAFAAAIGKGATLHRPHWREALRTGLIFGAIEALTPLIGWFLGKAAAQYVSAWDHWIAFALLLVLGARMVRNGFRTPQAEEEKPVTHSFWLLAVTGFATSIDAMAVGAGLAFVDVNIYSTAAAIGLATTLMVTIGVLLGRVIGHVAGRRAEMAGGVVLIAIGCTILAEHLQIIG</sequence>
<evidence type="ECO:0000256" key="8">
    <source>
        <dbReference type="HAMAP-Rule" id="MF_01521"/>
    </source>
</evidence>
<feature type="signal peptide" evidence="9">
    <location>
        <begin position="1"/>
        <end position="19"/>
    </location>
</feature>
<feature type="transmembrane region" description="Helical" evidence="8">
    <location>
        <begin position="132"/>
        <end position="153"/>
    </location>
</feature>
<dbReference type="Proteomes" id="UP000183487">
    <property type="component" value="Unassembled WGS sequence"/>
</dbReference>
<comment type="caution">
    <text evidence="8">Lacks conserved residue(s) required for the propagation of feature annotation.</text>
</comment>
<keyword evidence="2 8" id="KW-1003">Cell membrane</keyword>
<keyword evidence="1 8" id="KW-0813">Transport</keyword>
<dbReference type="AlphaFoldDB" id="A0A1H1BP93"/>
<dbReference type="GO" id="GO:0005886">
    <property type="term" value="C:plasma membrane"/>
    <property type="evidence" value="ECO:0007669"/>
    <property type="project" value="UniProtKB-SubCell"/>
</dbReference>
<feature type="transmembrane region" description="Helical" evidence="8">
    <location>
        <begin position="103"/>
        <end position="126"/>
    </location>
</feature>
<keyword evidence="4 8" id="KW-1133">Transmembrane helix</keyword>
<keyword evidence="11" id="KW-1185">Reference proteome</keyword>
<keyword evidence="7 8" id="KW-0464">Manganese</keyword>
<comment type="subcellular location">
    <subcellularLocation>
        <location evidence="8">Cell membrane</location>
        <topology evidence="8">Multi-pass membrane protein</topology>
    </subcellularLocation>
</comment>
<dbReference type="Pfam" id="PF02659">
    <property type="entry name" value="Mntp"/>
    <property type="match status" value="1"/>
</dbReference>
<comment type="function">
    <text evidence="8">Probably functions as a manganese efflux pump.</text>
</comment>
<keyword evidence="5 8" id="KW-0406">Ion transport</keyword>
<comment type="similarity">
    <text evidence="8">Belongs to the MntP (TC 9.B.29) family.</text>
</comment>
<feature type="chain" id="PRO_5010299858" description="Putative manganese efflux pump MntP" evidence="9">
    <location>
        <begin position="20"/>
        <end position="189"/>
    </location>
</feature>
<evidence type="ECO:0000313" key="10">
    <source>
        <dbReference type="EMBL" id="SDQ53774.1"/>
    </source>
</evidence>
<dbReference type="HAMAP" id="MF_01521">
    <property type="entry name" value="MntP_pump"/>
    <property type="match status" value="1"/>
</dbReference>
<evidence type="ECO:0000256" key="3">
    <source>
        <dbReference type="ARBA" id="ARBA00022692"/>
    </source>
</evidence>
<organism evidence="10 11">
    <name type="scientific">Paraburkholderia fungorum</name>
    <dbReference type="NCBI Taxonomy" id="134537"/>
    <lineage>
        <taxon>Bacteria</taxon>
        <taxon>Pseudomonadati</taxon>
        <taxon>Pseudomonadota</taxon>
        <taxon>Betaproteobacteria</taxon>
        <taxon>Burkholderiales</taxon>
        <taxon>Burkholderiaceae</taxon>
        <taxon>Paraburkholderia</taxon>
    </lineage>
</organism>
<feature type="transmembrane region" description="Helical" evidence="8">
    <location>
        <begin position="165"/>
        <end position="188"/>
    </location>
</feature>
<keyword evidence="6 8" id="KW-0472">Membrane</keyword>